<keyword evidence="1" id="KW-0547">Nucleotide-binding</keyword>
<dbReference type="PANTHER" id="PTHR10799">
    <property type="entry name" value="SNF2/RAD54 HELICASE FAMILY"/>
    <property type="match status" value="1"/>
</dbReference>
<dbReference type="Pfam" id="PF00176">
    <property type="entry name" value="SNF2-rel_dom"/>
    <property type="match status" value="1"/>
</dbReference>
<keyword evidence="9" id="KW-1185">Reference proteome</keyword>
<dbReference type="CDD" id="cd18011">
    <property type="entry name" value="DEXDc_RapA"/>
    <property type="match status" value="1"/>
</dbReference>
<dbReference type="GO" id="GO:0016787">
    <property type="term" value="F:hydrolase activity"/>
    <property type="evidence" value="ECO:0007669"/>
    <property type="project" value="UniProtKB-KW"/>
</dbReference>
<evidence type="ECO:0000256" key="4">
    <source>
        <dbReference type="ARBA" id="ARBA00022840"/>
    </source>
</evidence>
<protein>
    <submittedName>
        <fullName evidence="8">Helicase domain protein</fullName>
    </submittedName>
</protein>
<dbReference type="InterPro" id="IPR057342">
    <property type="entry name" value="DEXDc_RapA"/>
</dbReference>
<dbReference type="STRING" id="485913.Krac_0807"/>
<dbReference type="Pfam" id="PF00271">
    <property type="entry name" value="Helicase_C"/>
    <property type="match status" value="1"/>
</dbReference>
<comment type="caution">
    <text evidence="8">The sequence shown here is derived from an EMBL/GenBank/DDBJ whole genome shotgun (WGS) entry which is preliminary data.</text>
</comment>
<evidence type="ECO:0000313" key="8">
    <source>
        <dbReference type="EMBL" id="EFH80228.1"/>
    </source>
</evidence>
<dbReference type="InterPro" id="IPR027417">
    <property type="entry name" value="P-loop_NTPase"/>
</dbReference>
<feature type="coiled-coil region" evidence="5">
    <location>
        <begin position="443"/>
        <end position="470"/>
    </location>
</feature>
<dbReference type="InterPro" id="IPR014001">
    <property type="entry name" value="Helicase_ATP-bd"/>
</dbReference>
<dbReference type="NCBIfam" id="NF038317">
    <property type="entry name" value="DISARM_DrmD"/>
    <property type="match status" value="1"/>
</dbReference>
<evidence type="ECO:0000256" key="1">
    <source>
        <dbReference type="ARBA" id="ARBA00022741"/>
    </source>
</evidence>
<dbReference type="PROSITE" id="PS51194">
    <property type="entry name" value="HELICASE_CTER"/>
    <property type="match status" value="1"/>
</dbReference>
<dbReference type="SUPFAM" id="SSF52540">
    <property type="entry name" value="P-loop containing nucleoside triphosphate hydrolases"/>
    <property type="match status" value="1"/>
</dbReference>
<proteinExistence type="predicted"/>
<feature type="domain" description="Helicase C-terminal" evidence="7">
    <location>
        <begin position="506"/>
        <end position="699"/>
    </location>
</feature>
<dbReference type="GO" id="GO:0004386">
    <property type="term" value="F:helicase activity"/>
    <property type="evidence" value="ECO:0007669"/>
    <property type="project" value="UniProtKB-KW"/>
</dbReference>
<dbReference type="CDD" id="cd18793">
    <property type="entry name" value="SF2_C_SNF"/>
    <property type="match status" value="1"/>
</dbReference>
<keyword evidence="5" id="KW-0175">Coiled coil</keyword>
<dbReference type="EMBL" id="ADVG01000005">
    <property type="protein sequence ID" value="EFH80228.1"/>
    <property type="molecule type" value="Genomic_DNA"/>
</dbReference>
<dbReference type="eggNOG" id="COG0553">
    <property type="taxonomic scope" value="Bacteria"/>
</dbReference>
<dbReference type="Gene3D" id="3.40.50.10810">
    <property type="entry name" value="Tandem AAA-ATPase domain"/>
    <property type="match status" value="1"/>
</dbReference>
<dbReference type="SMART" id="SM00490">
    <property type="entry name" value="HELICc"/>
    <property type="match status" value="1"/>
</dbReference>
<dbReference type="InterPro" id="IPR049730">
    <property type="entry name" value="SNF2/RAD54-like_C"/>
</dbReference>
<dbReference type="InParanoid" id="D6U8L7"/>
<evidence type="ECO:0000259" key="6">
    <source>
        <dbReference type="PROSITE" id="PS51192"/>
    </source>
</evidence>
<dbReference type="InterPro" id="IPR038718">
    <property type="entry name" value="SNF2-like_sf"/>
</dbReference>
<dbReference type="FunCoup" id="D6U8L7">
    <property type="interactions" value="4"/>
</dbReference>
<gene>
    <name evidence="8" type="ORF">Krac_0807</name>
</gene>
<keyword evidence="2" id="KW-0378">Hydrolase</keyword>
<dbReference type="InterPro" id="IPR001650">
    <property type="entry name" value="Helicase_C-like"/>
</dbReference>
<name>D6U8L7_KTERA</name>
<dbReference type="SMART" id="SM00487">
    <property type="entry name" value="DEXDc"/>
    <property type="match status" value="1"/>
</dbReference>
<accession>D6U8L7</accession>
<dbReference type="Gene3D" id="3.40.50.300">
    <property type="entry name" value="P-loop containing nucleotide triphosphate hydrolases"/>
    <property type="match status" value="1"/>
</dbReference>
<organism evidence="8 9">
    <name type="scientific">Ktedonobacter racemifer DSM 44963</name>
    <dbReference type="NCBI Taxonomy" id="485913"/>
    <lineage>
        <taxon>Bacteria</taxon>
        <taxon>Bacillati</taxon>
        <taxon>Chloroflexota</taxon>
        <taxon>Ktedonobacteria</taxon>
        <taxon>Ktedonobacterales</taxon>
        <taxon>Ktedonobacteraceae</taxon>
        <taxon>Ktedonobacter</taxon>
    </lineage>
</organism>
<dbReference type="OrthoDB" id="9814088at2"/>
<feature type="domain" description="Helicase ATP-binding" evidence="6">
    <location>
        <begin position="132"/>
        <end position="319"/>
    </location>
</feature>
<evidence type="ECO:0000256" key="3">
    <source>
        <dbReference type="ARBA" id="ARBA00022806"/>
    </source>
</evidence>
<dbReference type="GO" id="GO:0005524">
    <property type="term" value="F:ATP binding"/>
    <property type="evidence" value="ECO:0007669"/>
    <property type="project" value="UniProtKB-KW"/>
</dbReference>
<keyword evidence="3 8" id="KW-0347">Helicase</keyword>
<dbReference type="AlphaFoldDB" id="D6U8L7"/>
<reference evidence="8 9" key="1">
    <citation type="journal article" date="2011" name="Stand. Genomic Sci.">
        <title>Non-contiguous finished genome sequence and contextual data of the filamentous soil bacterium Ktedonobacter racemifer type strain (SOSP1-21).</title>
        <authorList>
            <person name="Chang Y.J."/>
            <person name="Land M."/>
            <person name="Hauser L."/>
            <person name="Chertkov O."/>
            <person name="Del Rio T.G."/>
            <person name="Nolan M."/>
            <person name="Copeland A."/>
            <person name="Tice H."/>
            <person name="Cheng J.F."/>
            <person name="Lucas S."/>
            <person name="Han C."/>
            <person name="Goodwin L."/>
            <person name="Pitluck S."/>
            <person name="Ivanova N."/>
            <person name="Ovchinikova G."/>
            <person name="Pati A."/>
            <person name="Chen A."/>
            <person name="Palaniappan K."/>
            <person name="Mavromatis K."/>
            <person name="Liolios K."/>
            <person name="Brettin T."/>
            <person name="Fiebig A."/>
            <person name="Rohde M."/>
            <person name="Abt B."/>
            <person name="Goker M."/>
            <person name="Detter J.C."/>
            <person name="Woyke T."/>
            <person name="Bristow J."/>
            <person name="Eisen J.A."/>
            <person name="Markowitz V."/>
            <person name="Hugenholtz P."/>
            <person name="Kyrpides N.C."/>
            <person name="Klenk H.P."/>
            <person name="Lapidus A."/>
        </authorList>
    </citation>
    <scope>NUCLEOTIDE SEQUENCE [LARGE SCALE GENOMIC DNA]</scope>
    <source>
        <strain evidence="9">DSM 44963</strain>
    </source>
</reference>
<dbReference type="RefSeq" id="WP_007922679.1">
    <property type="nucleotide sequence ID" value="NZ_ADVG01000005.1"/>
</dbReference>
<dbReference type="PROSITE" id="PS51192">
    <property type="entry name" value="HELICASE_ATP_BIND_1"/>
    <property type="match status" value="1"/>
</dbReference>
<evidence type="ECO:0000313" key="9">
    <source>
        <dbReference type="Proteomes" id="UP000004508"/>
    </source>
</evidence>
<evidence type="ECO:0000256" key="5">
    <source>
        <dbReference type="SAM" id="Coils"/>
    </source>
</evidence>
<feature type="coiled-coil region" evidence="5">
    <location>
        <begin position="965"/>
        <end position="1043"/>
    </location>
</feature>
<dbReference type="InterPro" id="IPR000330">
    <property type="entry name" value="SNF2_N"/>
</dbReference>
<keyword evidence="4" id="KW-0067">ATP-binding</keyword>
<dbReference type="Proteomes" id="UP000004508">
    <property type="component" value="Unassembled WGS sequence"/>
</dbReference>
<sequence length="1065" mass="122284">MGSTFALPEPGQLVAVRHRRYVVVDVAQNTLPLDILAKNSLTSRQHLVTLSSVEDDALGEELQVIWEVEPGAQPFDGAALPEPTGFDAPERLDTFLNAVRWGAASSADVQAIQAPFRSGIQLEDYQLDPVARAIEMPRVNLLIADDVGLGKTIEAGLVIQELIIRHRARRVLIVCPASLQVQWRDQMRDKFGLEFRIVDSKLVSELRRERGPNVNPWSHFPRLITSIDYLKRERPLRLFSETLPREGESLYPRKYDLLIVDEAHNVAPSGRGKYATDSQKTQALRRIAPHFEHKLFLSATPHNGYRESFSALLELLDNQRFARGVNPNQKQLETIMVRRLKSEMKDWDGSARFPERKIADIRVSYTQQEREIHRALREYSRHREKQAREKGDNTSLYAVDFVTTLLKKRLFSSPAAFLSTLEKHIESLTTPKRHATVTRRPSVGILRSKLEQIEQEHDDEEELYDATAEALEATAPLFEAPNAQDLAQLEQMRAWAEQASQRSDSKAQELVKWLQEHIKPGGKWSRERVIIFTEYRDTQKWLFELLTREGFTEKGPDGESRTLLLYGGMDTKDREEVKAAFQADPDDASVRILLATDAASEGIDLQNHCSRLIHYEIPWNPNRLEQRNGRVDRHGQRAPQVDIYHFVSSTYQQAQSWLEPDQLDADLSFLWTAVKKINQIREDLGSVGPVIASQVEEAMLGRRKELDTRQAEVNTPSKRLQSFRQRKREEMQQRIHELHQQLLDGKRELHMEPRNIQSVVEIALQLAKQPPLQKRQLVDPHGKRPTIEVYDVPELSGSWARCTEGLEHPHTHQKRPIVFDHALAYGRDDVVLAHLNHRLVTMALRLLRAEIWSGGTQGSLHRVTARTLAPNISNTPIVVAYARLLILGSDSQRLHEELIITGGRIHEGNFEALGEEELSRVLASVQSNPAPENQQRKIQNSWLNLRAPVTQALEQQMRVRTRELRKKLAQRANKEQRDITAILKELQKSILDELRQPEEGPQQLTLFSSEERQQYDHDLRTLEARAQQIDEEIEEEVKRIQQRYADPQPRLFPVALMFLFPPTGW</sequence>
<evidence type="ECO:0000256" key="2">
    <source>
        <dbReference type="ARBA" id="ARBA00022801"/>
    </source>
</evidence>
<evidence type="ECO:0000259" key="7">
    <source>
        <dbReference type="PROSITE" id="PS51194"/>
    </source>
</evidence>